<protein>
    <recommendedName>
        <fullName evidence="1">Oxidoreductase-like domain-containing protein</fullName>
    </recommendedName>
</protein>
<proteinExistence type="predicted"/>
<keyword evidence="3" id="KW-1185">Reference proteome</keyword>
<dbReference type="Pfam" id="PF09791">
    <property type="entry name" value="Oxidored-like"/>
    <property type="match status" value="1"/>
</dbReference>
<feature type="domain" description="Oxidoreductase-like" evidence="1">
    <location>
        <begin position="10"/>
        <end position="46"/>
    </location>
</feature>
<dbReference type="PATRIC" id="fig|1198232.3.peg.374"/>
<dbReference type="EMBL" id="CP005996">
    <property type="protein sequence ID" value="AGS38712.1"/>
    <property type="molecule type" value="Genomic_DNA"/>
</dbReference>
<dbReference type="eggNOG" id="ENOG5033DU5">
    <property type="taxonomic scope" value="Bacteria"/>
</dbReference>
<gene>
    <name evidence="2" type="ORF">CYCME_0370</name>
</gene>
<name>S5TD42_9GAMM</name>
<dbReference type="AlphaFoldDB" id="S5TD42"/>
<dbReference type="InterPro" id="IPR019180">
    <property type="entry name" value="Oxidoreductase-like_N"/>
</dbReference>
<dbReference type="RefSeq" id="WP_020931953.1">
    <property type="nucleotide sequence ID" value="NC_021917.1"/>
</dbReference>
<evidence type="ECO:0000313" key="3">
    <source>
        <dbReference type="Proteomes" id="UP000015380"/>
    </source>
</evidence>
<dbReference type="Proteomes" id="UP000015380">
    <property type="component" value="Chromosome"/>
</dbReference>
<reference evidence="3" key="2">
    <citation type="journal article" date="2016" name="Environ. Microbiol. Rep.">
        <title>Analysis of defence systems and a conjugative IncP-1 plasmid in the marine polyaromatic hydrocarbons-degrading bacterium Cycloclasticus sp. 78-ME.</title>
        <authorList>
            <person name="Yakimov M.M."/>
            <person name="Crisafi F."/>
            <person name="Messina E."/>
            <person name="Smedile F."/>
            <person name="Lopatina A."/>
            <person name="Denaro R."/>
            <person name="Pieper D.H."/>
            <person name="Golyshin P.N."/>
            <person name="Giuliano L."/>
        </authorList>
    </citation>
    <scope>NUCLEOTIDE SEQUENCE [LARGE SCALE GENOMIC DNA]</scope>
    <source>
        <strain evidence="3">78-ME</strain>
    </source>
</reference>
<accession>S5TD42</accession>
<dbReference type="HOGENOM" id="CLU_3102877_0_0_6"/>
<dbReference type="KEGG" id="cza:CYCME_0370"/>
<organism evidence="2 3">
    <name type="scientific">Cycloclasticus zancles 78-ME</name>
    <dbReference type="NCBI Taxonomy" id="1198232"/>
    <lineage>
        <taxon>Bacteria</taxon>
        <taxon>Pseudomonadati</taxon>
        <taxon>Pseudomonadota</taxon>
        <taxon>Gammaproteobacteria</taxon>
        <taxon>Thiotrichales</taxon>
        <taxon>Piscirickettsiaceae</taxon>
        <taxon>Cycloclasticus</taxon>
    </lineage>
</organism>
<reference evidence="2 3" key="1">
    <citation type="submission" date="2013-05" db="EMBL/GenBank/DDBJ databases">
        <title>Between feast and famine: a lifestyle of most important marine PAH-degrading bacterium Cycloclasticus sp. 7ME.</title>
        <authorList>
            <person name="Yakimov M.M."/>
            <person name="Messina E."/>
            <person name="Genovese M."/>
            <person name="Denaro R."/>
            <person name="Crisafi F."/>
            <person name="Russo D."/>
            <person name="Cappello S."/>
            <person name="Santisi S."/>
            <person name="Smedile F."/>
            <person name="Golyshina O.V."/>
            <person name="Tran H."/>
            <person name="Pieper D.H."/>
            <person name="Golyshin P.N."/>
            <person name="Giuliano L."/>
        </authorList>
    </citation>
    <scope>NUCLEOTIDE SEQUENCE [LARGE SCALE GENOMIC DNA]</scope>
    <source>
        <strain evidence="2 3">78-ME</strain>
    </source>
</reference>
<evidence type="ECO:0000259" key="1">
    <source>
        <dbReference type="Pfam" id="PF09791"/>
    </source>
</evidence>
<evidence type="ECO:0000313" key="2">
    <source>
        <dbReference type="EMBL" id="AGS38712.1"/>
    </source>
</evidence>
<sequence>MTVIPKKILKPKRPENDDCCGGGSCCPCVWEDYFNQLDLWNEQQVKEKLDNTLDKTD</sequence>